<dbReference type="HOGENOM" id="CLU_051987_2_0_9"/>
<evidence type="ECO:0000259" key="3">
    <source>
        <dbReference type="Pfam" id="PF11797"/>
    </source>
</evidence>
<dbReference type="Pfam" id="PF06030">
    <property type="entry name" value="WxLIP_PGBD"/>
    <property type="match status" value="1"/>
</dbReference>
<dbReference type="AlphaFoldDB" id="A0A0F4KQB1"/>
<keyword evidence="1" id="KW-0812">Transmembrane</keyword>
<evidence type="ECO:0000256" key="1">
    <source>
        <dbReference type="SAM" id="Phobius"/>
    </source>
</evidence>
<dbReference type="InterPro" id="IPR021759">
    <property type="entry name" value="WxLIP_HBD"/>
</dbReference>
<evidence type="ECO:0000259" key="2">
    <source>
        <dbReference type="Pfam" id="PF06030"/>
    </source>
</evidence>
<keyword evidence="5" id="KW-1185">Reference proteome</keyword>
<protein>
    <submittedName>
        <fullName evidence="4">Uncharacterized protein</fullName>
    </submittedName>
</protein>
<evidence type="ECO:0000313" key="4">
    <source>
        <dbReference type="EMBL" id="KJY48243.1"/>
    </source>
</evidence>
<proteinExistence type="predicted"/>
<sequence>MKKSRFLITLIIVGGWCIFFNCWTTHAAEMPVTVQLQLPAANKSNGVVNMDVQPQQKIHFVIWLHNISNKKVSIKVGPGVAKNDNSGQIVLGDNTKQRMDSSWQYHLRNLGFSPRTVSIPAQKIKKISVTLQAPNYQGSISGSIIVQPVVKLQRHTRFPNQIQQAYGVLLNVGNYEDVKPHLRLGKVYIQAQGGQVTIVGEIHNQAPIYYGNGAVSYSAQLQDSHGKKVASLHLPQAALAANAIVPLTIVWGNHPVQADTYLFKAQVKIGDQLWHFQRHLTISNRQALQLNRQNRDLQPNRWPLIIFIICIALVALGLFFWGIFWYAKNQGYQKIIKKK</sequence>
<dbReference type="Proteomes" id="UP000033695">
    <property type="component" value="Unassembled WGS sequence"/>
</dbReference>
<dbReference type="STRING" id="1218508.JG29_12930"/>
<dbReference type="InterPro" id="IPR010317">
    <property type="entry name" value="WxLIP_PGBD"/>
</dbReference>
<comment type="caution">
    <text evidence="4">The sequence shown here is derived from an EMBL/GenBank/DDBJ whole genome shotgun (WGS) entry which is preliminary data.</text>
</comment>
<feature type="domain" description="WxL Interacting Protein host binding" evidence="3">
    <location>
        <begin position="158"/>
        <end position="292"/>
    </location>
</feature>
<dbReference type="RefSeq" id="WP_045923130.1">
    <property type="nucleotide sequence ID" value="NZ_JBHTHW010000005.1"/>
</dbReference>
<dbReference type="OrthoDB" id="2292784at2"/>
<accession>A0A0F4KQB1</accession>
<name>A0A0F4KQB1_9LACO</name>
<keyword evidence="1" id="KW-0472">Membrane</keyword>
<keyword evidence="1" id="KW-1133">Transmembrane helix</keyword>
<dbReference type="PATRIC" id="fig|1218508.4.peg.1282"/>
<evidence type="ECO:0000313" key="5">
    <source>
        <dbReference type="Proteomes" id="UP000033695"/>
    </source>
</evidence>
<dbReference type="EMBL" id="JXBZ01000009">
    <property type="protein sequence ID" value="KJY48243.1"/>
    <property type="molecule type" value="Genomic_DNA"/>
</dbReference>
<organism evidence="4 5">
    <name type="scientific">Bombilactobacillus mellis</name>
    <dbReference type="NCBI Taxonomy" id="1218508"/>
    <lineage>
        <taxon>Bacteria</taxon>
        <taxon>Bacillati</taxon>
        <taxon>Bacillota</taxon>
        <taxon>Bacilli</taxon>
        <taxon>Lactobacillales</taxon>
        <taxon>Lactobacillaceae</taxon>
        <taxon>Bombilactobacillus</taxon>
    </lineage>
</organism>
<feature type="transmembrane region" description="Helical" evidence="1">
    <location>
        <begin position="302"/>
        <end position="327"/>
    </location>
</feature>
<feature type="domain" description="WxL Interacting Protein peptidoglycan binding" evidence="2">
    <location>
        <begin position="41"/>
        <end position="146"/>
    </location>
</feature>
<dbReference type="Pfam" id="PF11797">
    <property type="entry name" value="WxLIP_HBD"/>
    <property type="match status" value="1"/>
</dbReference>
<gene>
    <name evidence="4" type="ORF">JG29_12930</name>
</gene>
<reference evidence="4 5" key="1">
    <citation type="submission" date="2014-12" db="EMBL/GenBank/DDBJ databases">
        <title>Comparative genomics of the lactic acid bacteria isolated from the honey bee gut.</title>
        <authorList>
            <person name="Ellegaard K.M."/>
            <person name="Tamarit D."/>
            <person name="Javelind E."/>
            <person name="Olofsson T."/>
            <person name="Andersson S.G."/>
            <person name="Vasquez A."/>
        </authorList>
    </citation>
    <scope>NUCLEOTIDE SEQUENCE [LARGE SCALE GENOMIC DNA]</scope>
    <source>
        <strain evidence="4 5">Hon2</strain>
    </source>
</reference>